<protein>
    <recommendedName>
        <fullName evidence="8">CstA N-terminal domain-containing protein</fullName>
    </recommendedName>
</protein>
<keyword evidence="3" id="KW-1003">Cell membrane</keyword>
<feature type="domain" description="CstA N-terminal" evidence="8">
    <location>
        <begin position="2"/>
        <end position="56"/>
    </location>
</feature>
<keyword evidence="10" id="KW-1185">Reference proteome</keyword>
<reference evidence="10" key="1">
    <citation type="submission" date="2015-04" db="EMBL/GenBank/DDBJ databases">
        <authorList>
            <person name="Mushtaq Mamoona"/>
        </authorList>
    </citation>
    <scope>NUCLEOTIDE SEQUENCE [LARGE SCALE GENOMIC DNA]</scope>
    <source>
        <strain evidence="10">AN4859/03</strain>
    </source>
</reference>
<dbReference type="InterPro" id="IPR003706">
    <property type="entry name" value="CstA_N"/>
</dbReference>
<evidence type="ECO:0000256" key="2">
    <source>
        <dbReference type="ARBA" id="ARBA00007755"/>
    </source>
</evidence>
<comment type="subcellular location">
    <subcellularLocation>
        <location evidence="1">Cell membrane</location>
        <topology evidence="1">Multi-pass membrane protein</topology>
    </subcellularLocation>
</comment>
<dbReference type="Pfam" id="PF02554">
    <property type="entry name" value="CstA"/>
    <property type="match status" value="1"/>
</dbReference>
<evidence type="ECO:0000313" key="9">
    <source>
        <dbReference type="EMBL" id="CRF31902.1"/>
    </source>
</evidence>
<keyword evidence="6 7" id="KW-0472">Membrane</keyword>
<dbReference type="PANTHER" id="PTHR30252">
    <property type="entry name" value="INNER MEMBRANE PEPTIDE TRANSPORTER"/>
    <property type="match status" value="1"/>
</dbReference>
<evidence type="ECO:0000256" key="5">
    <source>
        <dbReference type="ARBA" id="ARBA00022989"/>
    </source>
</evidence>
<dbReference type="Proteomes" id="UP000043763">
    <property type="component" value="Unassembled WGS sequence"/>
</dbReference>
<gene>
    <name evidence="9" type="ORF">BRSU_0446</name>
</gene>
<dbReference type="GO" id="GO:0009267">
    <property type="term" value="P:cellular response to starvation"/>
    <property type="evidence" value="ECO:0007669"/>
    <property type="project" value="InterPro"/>
</dbReference>
<name>A0A0G4K467_9SPIR</name>
<evidence type="ECO:0000256" key="7">
    <source>
        <dbReference type="SAM" id="Phobius"/>
    </source>
</evidence>
<evidence type="ECO:0000313" key="10">
    <source>
        <dbReference type="Proteomes" id="UP000043763"/>
    </source>
</evidence>
<accession>A0A0G4K467</accession>
<evidence type="ECO:0000256" key="6">
    <source>
        <dbReference type="ARBA" id="ARBA00023136"/>
    </source>
</evidence>
<evidence type="ECO:0000259" key="8">
    <source>
        <dbReference type="Pfam" id="PF02554"/>
    </source>
</evidence>
<evidence type="ECO:0000256" key="1">
    <source>
        <dbReference type="ARBA" id="ARBA00004651"/>
    </source>
</evidence>
<dbReference type="AlphaFoldDB" id="A0A0G4K467"/>
<keyword evidence="4 7" id="KW-0812">Transmembrane</keyword>
<evidence type="ECO:0000256" key="4">
    <source>
        <dbReference type="ARBA" id="ARBA00022692"/>
    </source>
</evidence>
<dbReference type="PANTHER" id="PTHR30252:SF0">
    <property type="entry name" value="PEPTIDE TRANSPORTER CSTA"/>
    <property type="match status" value="1"/>
</dbReference>
<comment type="similarity">
    <text evidence="2">Belongs to the peptide transporter carbon starvation (CstA) (TC 2.A.114) family.</text>
</comment>
<dbReference type="EMBL" id="CVLB01000001">
    <property type="protein sequence ID" value="CRF31902.1"/>
    <property type="molecule type" value="Genomic_DNA"/>
</dbReference>
<dbReference type="GO" id="GO:0005886">
    <property type="term" value="C:plasma membrane"/>
    <property type="evidence" value="ECO:0007669"/>
    <property type="project" value="UniProtKB-SubCell"/>
</dbReference>
<dbReference type="InterPro" id="IPR051605">
    <property type="entry name" value="CstA"/>
</dbReference>
<evidence type="ECO:0000256" key="3">
    <source>
        <dbReference type="ARBA" id="ARBA00022475"/>
    </source>
</evidence>
<proteinExistence type="inferred from homology"/>
<keyword evidence="5 7" id="KW-1133">Transmembrane helix</keyword>
<organism evidence="9 10">
    <name type="scientific">Brachyspira suanatina</name>
    <dbReference type="NCBI Taxonomy" id="381802"/>
    <lineage>
        <taxon>Bacteria</taxon>
        <taxon>Pseudomonadati</taxon>
        <taxon>Spirochaetota</taxon>
        <taxon>Spirochaetia</taxon>
        <taxon>Brachyspirales</taxon>
        <taxon>Brachyspiraceae</taxon>
        <taxon>Brachyspira</taxon>
    </lineage>
</organism>
<feature type="transmembrane region" description="Helical" evidence="7">
    <location>
        <begin position="6"/>
        <end position="26"/>
    </location>
</feature>
<sequence>MNAFILLLLGMVIFFVAYITYGSYLAKKWGIDPGKKTPAHTLNDGKDYVPTDAKVLL</sequence>